<dbReference type="Pfam" id="PF04193">
    <property type="entry name" value="PQ-loop"/>
    <property type="match status" value="2"/>
</dbReference>
<keyword evidence="3 5" id="KW-1133">Transmembrane helix</keyword>
<dbReference type="EMBL" id="KE124064">
    <property type="protein sequence ID" value="EPB83622.1"/>
    <property type="molecule type" value="Genomic_DNA"/>
</dbReference>
<evidence type="ECO:0000313" key="6">
    <source>
        <dbReference type="EMBL" id="EPB83622.1"/>
    </source>
</evidence>
<dbReference type="OMA" id="FVIYFPR"/>
<name>S2J5X0_MUCC1</name>
<dbReference type="InParanoid" id="S2J5X0"/>
<dbReference type="GO" id="GO:0016020">
    <property type="term" value="C:membrane"/>
    <property type="evidence" value="ECO:0007669"/>
    <property type="project" value="UniProtKB-SubCell"/>
</dbReference>
<feature type="transmembrane region" description="Helical" evidence="5">
    <location>
        <begin position="107"/>
        <end position="129"/>
    </location>
</feature>
<gene>
    <name evidence="6" type="ORF">HMPREF1544_09603</name>
</gene>
<evidence type="ECO:0000256" key="4">
    <source>
        <dbReference type="ARBA" id="ARBA00023136"/>
    </source>
</evidence>
<dbReference type="VEuPathDB" id="FungiDB:HMPREF1544_09603"/>
<keyword evidence="2 5" id="KW-0812">Transmembrane</keyword>
<organism evidence="6 7">
    <name type="scientific">Mucor circinelloides f. circinelloides (strain 1006PhL)</name>
    <name type="common">Mucormycosis agent</name>
    <name type="synonym">Calyptromyces circinelloides</name>
    <dbReference type="NCBI Taxonomy" id="1220926"/>
    <lineage>
        <taxon>Eukaryota</taxon>
        <taxon>Fungi</taxon>
        <taxon>Fungi incertae sedis</taxon>
        <taxon>Mucoromycota</taxon>
        <taxon>Mucoromycotina</taxon>
        <taxon>Mucoromycetes</taxon>
        <taxon>Mucorales</taxon>
        <taxon>Mucorineae</taxon>
        <taxon>Mucoraceae</taxon>
        <taxon>Mucor</taxon>
    </lineage>
</organism>
<dbReference type="Gene3D" id="1.20.1280.290">
    <property type="match status" value="2"/>
</dbReference>
<feature type="transmembrane region" description="Helical" evidence="5">
    <location>
        <begin position="161"/>
        <end position="185"/>
    </location>
</feature>
<dbReference type="PANTHER" id="PTHR16201:SF11">
    <property type="entry name" value="PQ-LOOP REPEAT-CONTAINING PROTEIN"/>
    <property type="match status" value="1"/>
</dbReference>
<feature type="transmembrane region" description="Helical" evidence="5">
    <location>
        <begin position="227"/>
        <end position="248"/>
    </location>
</feature>
<dbReference type="eggNOG" id="ENOG502RXTU">
    <property type="taxonomic scope" value="Eukaryota"/>
</dbReference>
<protein>
    <recommendedName>
        <fullName evidence="8">PQ loop repeat protein</fullName>
    </recommendedName>
</protein>
<evidence type="ECO:0000256" key="1">
    <source>
        <dbReference type="ARBA" id="ARBA00004141"/>
    </source>
</evidence>
<accession>S2J5X0</accession>
<dbReference type="InterPro" id="IPR051415">
    <property type="entry name" value="LAAT-1"/>
</dbReference>
<feature type="transmembrane region" description="Helical" evidence="5">
    <location>
        <begin position="64"/>
        <end position="87"/>
    </location>
</feature>
<evidence type="ECO:0008006" key="8">
    <source>
        <dbReference type="Google" id="ProtNLM"/>
    </source>
</evidence>
<keyword evidence="4 5" id="KW-0472">Membrane</keyword>
<dbReference type="AlphaFoldDB" id="S2J5X0"/>
<evidence type="ECO:0000256" key="2">
    <source>
        <dbReference type="ARBA" id="ARBA00022692"/>
    </source>
</evidence>
<dbReference type="PANTHER" id="PTHR16201">
    <property type="entry name" value="SEVEN TRANSMEMBRANE PROTEIN 1-RELATED"/>
    <property type="match status" value="1"/>
</dbReference>
<dbReference type="InterPro" id="IPR006603">
    <property type="entry name" value="PQ-loop_rpt"/>
</dbReference>
<evidence type="ECO:0000256" key="3">
    <source>
        <dbReference type="ARBA" id="ARBA00022989"/>
    </source>
</evidence>
<dbReference type="SMART" id="SM00679">
    <property type="entry name" value="CTNS"/>
    <property type="match status" value="2"/>
</dbReference>
<dbReference type="Proteomes" id="UP000014254">
    <property type="component" value="Unassembled WGS sequence"/>
</dbReference>
<dbReference type="OrthoDB" id="19344at2759"/>
<proteinExistence type="predicted"/>
<sequence length="315" mass="35345">MPFHTDQIIQVLGDLKHTEPAKECVPLNDKSTLMISIFLCVGLVISYLPQHYRIIVNKTSEGFSAWFLLLGVVSSTSSFLNIILLQWDSIVCCKSLSTGACIEGLMGIVQIGLQWAMFSLVFILFLLYFPEDKKRELHAPSSLHLDLPSKMQAPLSAEWKVSLVVAATCIGHLAISFFISILLLIIVGGPEHWQTNYWAAFLGILSMLLASLQYLPQIYKTWKSKMVGALSIPMMMLQTPGTVLFVYSLVVRPGTNWTAWLTYMVTGILQGTLLIMCITWHFRNKRLGIRDIDTTAAPIVQSEHDEPNENTRLLN</sequence>
<feature type="transmembrane region" description="Helical" evidence="5">
    <location>
        <begin position="197"/>
        <end position="215"/>
    </location>
</feature>
<comment type="subcellular location">
    <subcellularLocation>
        <location evidence="1">Membrane</location>
        <topology evidence="1">Multi-pass membrane protein</topology>
    </subcellularLocation>
</comment>
<feature type="transmembrane region" description="Helical" evidence="5">
    <location>
        <begin position="260"/>
        <end position="282"/>
    </location>
</feature>
<feature type="transmembrane region" description="Helical" evidence="5">
    <location>
        <begin position="33"/>
        <end position="52"/>
    </location>
</feature>
<evidence type="ECO:0000256" key="5">
    <source>
        <dbReference type="SAM" id="Phobius"/>
    </source>
</evidence>
<evidence type="ECO:0000313" key="7">
    <source>
        <dbReference type="Proteomes" id="UP000014254"/>
    </source>
</evidence>
<reference evidence="7" key="1">
    <citation type="submission" date="2013-05" db="EMBL/GenBank/DDBJ databases">
        <title>The Genome sequence of Mucor circinelloides f. circinelloides 1006PhL.</title>
        <authorList>
            <consortium name="The Broad Institute Genomics Platform"/>
            <person name="Cuomo C."/>
            <person name="Earl A."/>
            <person name="Findley K."/>
            <person name="Lee S.C."/>
            <person name="Walker B."/>
            <person name="Young S."/>
            <person name="Zeng Q."/>
            <person name="Gargeya S."/>
            <person name="Fitzgerald M."/>
            <person name="Haas B."/>
            <person name="Abouelleil A."/>
            <person name="Allen A.W."/>
            <person name="Alvarado L."/>
            <person name="Arachchi H.M."/>
            <person name="Berlin A.M."/>
            <person name="Chapman S.B."/>
            <person name="Gainer-Dewar J."/>
            <person name="Goldberg J."/>
            <person name="Griggs A."/>
            <person name="Gujja S."/>
            <person name="Hansen M."/>
            <person name="Howarth C."/>
            <person name="Imamovic A."/>
            <person name="Ireland A."/>
            <person name="Larimer J."/>
            <person name="McCowan C."/>
            <person name="Murphy C."/>
            <person name="Pearson M."/>
            <person name="Poon T.W."/>
            <person name="Priest M."/>
            <person name="Roberts A."/>
            <person name="Saif S."/>
            <person name="Shea T."/>
            <person name="Sisk P."/>
            <person name="Sykes S."/>
            <person name="Wortman J."/>
            <person name="Nusbaum C."/>
            <person name="Birren B."/>
        </authorList>
    </citation>
    <scope>NUCLEOTIDE SEQUENCE [LARGE SCALE GENOMIC DNA]</scope>
    <source>
        <strain evidence="7">1006PhL</strain>
    </source>
</reference>
<keyword evidence="7" id="KW-1185">Reference proteome</keyword>